<organism evidence="3 4">
    <name type="scientific">Cephalotus follicularis</name>
    <name type="common">Albany pitcher plant</name>
    <dbReference type="NCBI Taxonomy" id="3775"/>
    <lineage>
        <taxon>Eukaryota</taxon>
        <taxon>Viridiplantae</taxon>
        <taxon>Streptophyta</taxon>
        <taxon>Embryophyta</taxon>
        <taxon>Tracheophyta</taxon>
        <taxon>Spermatophyta</taxon>
        <taxon>Magnoliopsida</taxon>
        <taxon>eudicotyledons</taxon>
        <taxon>Gunneridae</taxon>
        <taxon>Pentapetalae</taxon>
        <taxon>rosids</taxon>
        <taxon>fabids</taxon>
        <taxon>Oxalidales</taxon>
        <taxon>Cephalotaceae</taxon>
        <taxon>Cephalotus</taxon>
    </lineage>
</organism>
<sequence>MASYSSISRSLKYDLYGMIVHEGRYASLGHYCAYVRDPSSWYKLEDEDFSLVSIQEVLKQKAYILFYERHAVNMKTPPYYFCSALEESNDDECHTQGIIL</sequence>
<evidence type="ECO:0000256" key="1">
    <source>
        <dbReference type="ARBA" id="ARBA00009085"/>
    </source>
</evidence>
<dbReference type="GO" id="GO:0016579">
    <property type="term" value="P:protein deubiquitination"/>
    <property type="evidence" value="ECO:0007669"/>
    <property type="project" value="InterPro"/>
</dbReference>
<proteinExistence type="inferred from homology"/>
<evidence type="ECO:0000313" key="3">
    <source>
        <dbReference type="EMBL" id="GAV76592.1"/>
    </source>
</evidence>
<dbReference type="InParanoid" id="A0A1Q3C8Z4"/>
<dbReference type="AlphaFoldDB" id="A0A1Q3C8Z4"/>
<dbReference type="GO" id="GO:0005634">
    <property type="term" value="C:nucleus"/>
    <property type="evidence" value="ECO:0007669"/>
    <property type="project" value="TreeGrafter"/>
</dbReference>
<dbReference type="Pfam" id="PF00443">
    <property type="entry name" value="UCH"/>
    <property type="match status" value="1"/>
</dbReference>
<feature type="domain" description="USP" evidence="2">
    <location>
        <begin position="1"/>
        <end position="70"/>
    </location>
</feature>
<evidence type="ECO:0000313" key="4">
    <source>
        <dbReference type="Proteomes" id="UP000187406"/>
    </source>
</evidence>
<dbReference type="GO" id="GO:0005829">
    <property type="term" value="C:cytosol"/>
    <property type="evidence" value="ECO:0007669"/>
    <property type="project" value="TreeGrafter"/>
</dbReference>
<accession>A0A1Q3C8Z4</accession>
<dbReference type="InterPro" id="IPR038765">
    <property type="entry name" value="Papain-like_cys_pep_sf"/>
</dbReference>
<dbReference type="GO" id="GO:0004843">
    <property type="term" value="F:cysteine-type deubiquitinase activity"/>
    <property type="evidence" value="ECO:0007669"/>
    <property type="project" value="InterPro"/>
</dbReference>
<dbReference type="PANTHER" id="PTHR24006">
    <property type="entry name" value="UBIQUITIN CARBOXYL-TERMINAL HYDROLASE"/>
    <property type="match status" value="1"/>
</dbReference>
<dbReference type="Gene3D" id="3.90.70.10">
    <property type="entry name" value="Cysteine proteinases"/>
    <property type="match status" value="1"/>
</dbReference>
<dbReference type="InterPro" id="IPR001394">
    <property type="entry name" value="Peptidase_C19_UCH"/>
</dbReference>
<protein>
    <submittedName>
        <fullName evidence="3">UCH domain-containing protein</fullName>
    </submittedName>
</protein>
<evidence type="ECO:0000259" key="2">
    <source>
        <dbReference type="PROSITE" id="PS50235"/>
    </source>
</evidence>
<dbReference type="STRING" id="3775.A0A1Q3C8Z4"/>
<comment type="caution">
    <text evidence="3">The sequence shown here is derived from an EMBL/GenBank/DDBJ whole genome shotgun (WGS) entry which is preliminary data.</text>
</comment>
<dbReference type="EMBL" id="BDDD01001509">
    <property type="protein sequence ID" value="GAV76592.1"/>
    <property type="molecule type" value="Genomic_DNA"/>
</dbReference>
<dbReference type="SUPFAM" id="SSF54001">
    <property type="entry name" value="Cysteine proteinases"/>
    <property type="match status" value="1"/>
</dbReference>
<dbReference type="PROSITE" id="PS00973">
    <property type="entry name" value="USP_2"/>
    <property type="match status" value="1"/>
</dbReference>
<keyword evidence="4" id="KW-1185">Reference proteome</keyword>
<dbReference type="Proteomes" id="UP000187406">
    <property type="component" value="Unassembled WGS sequence"/>
</dbReference>
<gene>
    <name evidence="3" type="ORF">CFOL_v3_20065</name>
</gene>
<comment type="similarity">
    <text evidence="1">Belongs to the peptidase C19 family.</text>
</comment>
<dbReference type="OrthoDB" id="2020758at2759"/>
<reference evidence="4" key="1">
    <citation type="submission" date="2016-04" db="EMBL/GenBank/DDBJ databases">
        <title>Cephalotus genome sequencing.</title>
        <authorList>
            <person name="Fukushima K."/>
            <person name="Hasebe M."/>
            <person name="Fang X."/>
        </authorList>
    </citation>
    <scope>NUCLEOTIDE SEQUENCE [LARGE SCALE GENOMIC DNA]</scope>
    <source>
        <strain evidence="4">cv. St1</strain>
    </source>
</reference>
<dbReference type="InterPro" id="IPR028889">
    <property type="entry name" value="USP"/>
</dbReference>
<name>A0A1Q3C8Z4_CEPFO</name>
<dbReference type="InterPro" id="IPR018200">
    <property type="entry name" value="USP_CS"/>
</dbReference>
<dbReference type="InterPro" id="IPR050164">
    <property type="entry name" value="Peptidase_C19"/>
</dbReference>
<dbReference type="PROSITE" id="PS50235">
    <property type="entry name" value="USP_3"/>
    <property type="match status" value="1"/>
</dbReference>